<dbReference type="PANTHER" id="PTHR24027">
    <property type="entry name" value="CADHERIN-23"/>
    <property type="match status" value="1"/>
</dbReference>
<dbReference type="SMART" id="SM00112">
    <property type="entry name" value="CA"/>
    <property type="match status" value="1"/>
</dbReference>
<evidence type="ECO:0000256" key="6">
    <source>
        <dbReference type="SAM" id="Phobius"/>
    </source>
</evidence>
<dbReference type="PANTHER" id="PTHR24027:SF438">
    <property type="entry name" value="CADHERIN 23"/>
    <property type="match status" value="1"/>
</dbReference>
<keyword evidence="2" id="KW-0677">Repeat</keyword>
<keyword evidence="6" id="KW-1133">Transmembrane helix</keyword>
<name>A0ABM0ZVV8_APLCA</name>
<keyword evidence="6" id="KW-0812">Transmembrane</keyword>
<dbReference type="CDD" id="cd11304">
    <property type="entry name" value="Cadherin_repeat"/>
    <property type="match status" value="1"/>
</dbReference>
<reference evidence="9" key="1">
    <citation type="submission" date="2025-08" db="UniProtKB">
        <authorList>
            <consortium name="RefSeq"/>
        </authorList>
    </citation>
    <scope>IDENTIFICATION</scope>
</reference>
<dbReference type="InterPro" id="IPR002126">
    <property type="entry name" value="Cadherin-like_dom"/>
</dbReference>
<comment type="subcellular location">
    <subcellularLocation>
        <location evidence="1">Membrane</location>
    </subcellularLocation>
</comment>
<dbReference type="RefSeq" id="XP_012935617.2">
    <property type="nucleotide sequence ID" value="XM_013080163.2"/>
</dbReference>
<dbReference type="Pfam" id="PF00028">
    <property type="entry name" value="Cadherin"/>
    <property type="match status" value="1"/>
</dbReference>
<keyword evidence="4 6" id="KW-0472">Membrane</keyword>
<dbReference type="PRINTS" id="PR00205">
    <property type="entry name" value="CADHERIN"/>
</dbReference>
<evidence type="ECO:0000256" key="5">
    <source>
        <dbReference type="PROSITE-ProRule" id="PRU00043"/>
    </source>
</evidence>
<dbReference type="InterPro" id="IPR015919">
    <property type="entry name" value="Cadherin-like_sf"/>
</dbReference>
<feature type="transmembrane region" description="Helical" evidence="6">
    <location>
        <begin position="260"/>
        <end position="284"/>
    </location>
</feature>
<keyword evidence="3 5" id="KW-0106">Calcium</keyword>
<proteinExistence type="predicted"/>
<dbReference type="GeneID" id="101845992"/>
<sequence>MQDIEHSVSEALSVNSVLMTVTADDLDANLDINITYSLVSLNDQFAIDAVTGDLTLIKELDYDAMGSDKTLKVIVYAEDGGPGMKLTATATLTLTVQDSDDNGPAFVYEGCFKHNDVCAWPKYTTGLTLKKDVPIAVFPVPNKVKSHVEIEAFDRDLGMGSEIEFSIASTIPPGNEHKFRVETNRLAVGNKYRASVIPLSDFTVHEGFEIFLKAEEKTVEKKQEISMIFFMGDAGGSPGAQGQGSGNGNGDDDSYSDSEIALIVIVAILATLVLCMGIALLFCWRRSCHSKGTDIQMGMTNNGFSG</sequence>
<protein>
    <submittedName>
        <fullName evidence="9">Protocadherin Fat 4</fullName>
    </submittedName>
</protein>
<dbReference type="SUPFAM" id="SSF49313">
    <property type="entry name" value="Cadherin-like"/>
    <property type="match status" value="1"/>
</dbReference>
<keyword evidence="8" id="KW-1185">Reference proteome</keyword>
<evidence type="ECO:0000256" key="4">
    <source>
        <dbReference type="ARBA" id="ARBA00023136"/>
    </source>
</evidence>
<evidence type="ECO:0000259" key="7">
    <source>
        <dbReference type="PROSITE" id="PS50268"/>
    </source>
</evidence>
<gene>
    <name evidence="9" type="primary">LOC101845992</name>
</gene>
<evidence type="ECO:0000256" key="1">
    <source>
        <dbReference type="ARBA" id="ARBA00004370"/>
    </source>
</evidence>
<evidence type="ECO:0000313" key="9">
    <source>
        <dbReference type="RefSeq" id="XP_012935617.2"/>
    </source>
</evidence>
<accession>A0ABM0ZVV8</accession>
<feature type="domain" description="Cadherin" evidence="7">
    <location>
        <begin position="7"/>
        <end position="106"/>
    </location>
</feature>
<dbReference type="InterPro" id="IPR039808">
    <property type="entry name" value="Cadherin"/>
</dbReference>
<organism evidence="8 9">
    <name type="scientific">Aplysia californica</name>
    <name type="common">California sea hare</name>
    <dbReference type="NCBI Taxonomy" id="6500"/>
    <lineage>
        <taxon>Eukaryota</taxon>
        <taxon>Metazoa</taxon>
        <taxon>Spiralia</taxon>
        <taxon>Lophotrochozoa</taxon>
        <taxon>Mollusca</taxon>
        <taxon>Gastropoda</taxon>
        <taxon>Heterobranchia</taxon>
        <taxon>Euthyneura</taxon>
        <taxon>Tectipleura</taxon>
        <taxon>Aplysiida</taxon>
        <taxon>Aplysioidea</taxon>
        <taxon>Aplysiidae</taxon>
        <taxon>Aplysia</taxon>
    </lineage>
</organism>
<dbReference type="PROSITE" id="PS50268">
    <property type="entry name" value="CADHERIN_2"/>
    <property type="match status" value="1"/>
</dbReference>
<dbReference type="Proteomes" id="UP000694888">
    <property type="component" value="Unplaced"/>
</dbReference>
<evidence type="ECO:0000256" key="3">
    <source>
        <dbReference type="ARBA" id="ARBA00022837"/>
    </source>
</evidence>
<dbReference type="Gene3D" id="2.60.40.60">
    <property type="entry name" value="Cadherins"/>
    <property type="match status" value="1"/>
</dbReference>
<evidence type="ECO:0000256" key="2">
    <source>
        <dbReference type="ARBA" id="ARBA00022737"/>
    </source>
</evidence>
<evidence type="ECO:0000313" key="8">
    <source>
        <dbReference type="Proteomes" id="UP000694888"/>
    </source>
</evidence>